<accession>A0ABV4WTY2</accession>
<protein>
    <recommendedName>
        <fullName evidence="2">protein-glutamate methylesterase</fullName>
        <ecNumber evidence="2">3.1.1.61</ecNumber>
    </recommendedName>
</protein>
<organism evidence="6 7">
    <name type="scientific">Floridaenema evergladense BLCC-F167</name>
    <dbReference type="NCBI Taxonomy" id="3153639"/>
    <lineage>
        <taxon>Bacteria</taxon>
        <taxon>Bacillati</taxon>
        <taxon>Cyanobacteriota</taxon>
        <taxon>Cyanophyceae</taxon>
        <taxon>Oscillatoriophycideae</taxon>
        <taxon>Aerosakkonematales</taxon>
        <taxon>Aerosakkonemataceae</taxon>
        <taxon>Floridanema</taxon>
        <taxon>Floridanema evergladense</taxon>
    </lineage>
</organism>
<dbReference type="PROSITE" id="PS50122">
    <property type="entry name" value="CHEB"/>
    <property type="match status" value="1"/>
</dbReference>
<dbReference type="PANTHER" id="PTHR42872:SF6">
    <property type="entry name" value="PROTEIN-GLUTAMATE METHYLESTERASE_PROTEIN-GLUTAMINE GLUTAMINASE"/>
    <property type="match status" value="1"/>
</dbReference>
<name>A0ABV4WTY2_9CYAN</name>
<keyword evidence="4" id="KW-0145">Chemotaxis</keyword>
<evidence type="ECO:0000256" key="1">
    <source>
        <dbReference type="ARBA" id="ARBA00022801"/>
    </source>
</evidence>
<dbReference type="PANTHER" id="PTHR42872">
    <property type="entry name" value="PROTEIN-GLUTAMATE METHYLESTERASE/PROTEIN-GLUTAMINE GLUTAMINASE"/>
    <property type="match status" value="1"/>
</dbReference>
<feature type="active site" evidence="4">
    <location>
        <position position="146"/>
    </location>
</feature>
<proteinExistence type="predicted"/>
<dbReference type="InterPro" id="IPR035909">
    <property type="entry name" value="CheB_C"/>
</dbReference>
<keyword evidence="1 4" id="KW-0378">Hydrolase</keyword>
<evidence type="ECO:0000313" key="7">
    <source>
        <dbReference type="Proteomes" id="UP001576780"/>
    </source>
</evidence>
<sequence length="207" mass="22441">MKIIKEINQENQPQALFFEIVVIAASSDGTNAIINILKNLPKDLPVPILIVKHLASGYKSYFPVIFGFQSLLTVKEAEMGEKIKNAIVYIAPPNYHLLVNAEREISLTQTEKENFVRPSADVLLKSVAENYQEKSIAIILTGADTDGAEGVKAIKKMGGIVIAQDEATSGVFGMPRAAIATGCVDFILPIDKIAEAIVNLVYKGAIE</sequence>
<feature type="domain" description="CheB-type methylesterase" evidence="5">
    <location>
        <begin position="19"/>
        <end position="204"/>
    </location>
</feature>
<keyword evidence="7" id="KW-1185">Reference proteome</keyword>
<dbReference type="InterPro" id="IPR000673">
    <property type="entry name" value="Sig_transdc_resp-reg_Me-estase"/>
</dbReference>
<evidence type="ECO:0000313" key="6">
    <source>
        <dbReference type="EMBL" id="MFB2838551.1"/>
    </source>
</evidence>
<dbReference type="CDD" id="cd16433">
    <property type="entry name" value="CheB"/>
    <property type="match status" value="1"/>
</dbReference>
<reference evidence="6 7" key="1">
    <citation type="submission" date="2024-09" db="EMBL/GenBank/DDBJ databases">
        <title>Floridaenema gen nov. (Aerosakkonemataceae, Aerosakkonematales ord. nov., Cyanobacteria) from benthic tropical and subtropical fresh waters, with the description of four new species.</title>
        <authorList>
            <person name="Moretto J.A."/>
            <person name="Berthold D.E."/>
            <person name="Lefler F.W."/>
            <person name="Huang I.-S."/>
            <person name="Laughinghouse H. IV."/>
        </authorList>
    </citation>
    <scope>NUCLEOTIDE SEQUENCE [LARGE SCALE GENOMIC DNA]</scope>
    <source>
        <strain evidence="6 7">BLCC-F167</strain>
    </source>
</reference>
<dbReference type="Proteomes" id="UP001576780">
    <property type="component" value="Unassembled WGS sequence"/>
</dbReference>
<comment type="catalytic activity">
    <reaction evidence="3">
        <text>[protein]-L-glutamate 5-O-methyl ester + H2O = L-glutamyl-[protein] + methanol + H(+)</text>
        <dbReference type="Rhea" id="RHEA:23236"/>
        <dbReference type="Rhea" id="RHEA-COMP:10208"/>
        <dbReference type="Rhea" id="RHEA-COMP:10311"/>
        <dbReference type="ChEBI" id="CHEBI:15377"/>
        <dbReference type="ChEBI" id="CHEBI:15378"/>
        <dbReference type="ChEBI" id="CHEBI:17790"/>
        <dbReference type="ChEBI" id="CHEBI:29973"/>
        <dbReference type="ChEBI" id="CHEBI:82795"/>
        <dbReference type="EC" id="3.1.1.61"/>
    </reaction>
</comment>
<feature type="active site" evidence="4">
    <location>
        <position position="53"/>
    </location>
</feature>
<feature type="active site" evidence="4">
    <location>
        <position position="26"/>
    </location>
</feature>
<dbReference type="Pfam" id="PF01339">
    <property type="entry name" value="CheB_methylest"/>
    <property type="match status" value="1"/>
</dbReference>
<dbReference type="Gene3D" id="3.40.50.180">
    <property type="entry name" value="Methylesterase CheB, C-terminal domain"/>
    <property type="match status" value="1"/>
</dbReference>
<evidence type="ECO:0000256" key="3">
    <source>
        <dbReference type="ARBA" id="ARBA00048267"/>
    </source>
</evidence>
<dbReference type="RefSeq" id="WP_413280861.1">
    <property type="nucleotide sequence ID" value="NZ_JBHFNT010000255.1"/>
</dbReference>
<evidence type="ECO:0000259" key="5">
    <source>
        <dbReference type="PROSITE" id="PS50122"/>
    </source>
</evidence>
<comment type="caution">
    <text evidence="6">The sequence shown here is derived from an EMBL/GenBank/DDBJ whole genome shotgun (WGS) entry which is preliminary data.</text>
</comment>
<evidence type="ECO:0000256" key="4">
    <source>
        <dbReference type="PROSITE-ProRule" id="PRU00050"/>
    </source>
</evidence>
<evidence type="ECO:0000256" key="2">
    <source>
        <dbReference type="ARBA" id="ARBA00039140"/>
    </source>
</evidence>
<dbReference type="EC" id="3.1.1.61" evidence="2"/>
<gene>
    <name evidence="6" type="ORF">ACE1CA_29020</name>
</gene>
<dbReference type="SUPFAM" id="SSF52738">
    <property type="entry name" value="Methylesterase CheB, C-terminal domain"/>
    <property type="match status" value="1"/>
</dbReference>
<dbReference type="EMBL" id="JBHFNT010000255">
    <property type="protein sequence ID" value="MFB2838551.1"/>
    <property type="molecule type" value="Genomic_DNA"/>
</dbReference>